<keyword evidence="7" id="KW-0093">Biotin biosynthesis</keyword>
<dbReference type="GO" id="GO:0008710">
    <property type="term" value="F:8-amino-7-oxononanoate synthase activity"/>
    <property type="evidence" value="ECO:0007669"/>
    <property type="project" value="UniProtKB-EC"/>
</dbReference>
<dbReference type="InterPro" id="IPR004839">
    <property type="entry name" value="Aminotransferase_I/II_large"/>
</dbReference>
<dbReference type="PANTHER" id="PTHR13693:SF100">
    <property type="entry name" value="8-AMINO-7-OXONONANOATE SYNTHASE"/>
    <property type="match status" value="1"/>
</dbReference>
<accession>A0A0F9GVX3</accession>
<organism evidence="13">
    <name type="scientific">marine sediment metagenome</name>
    <dbReference type="NCBI Taxonomy" id="412755"/>
    <lineage>
        <taxon>unclassified sequences</taxon>
        <taxon>metagenomes</taxon>
        <taxon>ecological metagenomes</taxon>
    </lineage>
</organism>
<dbReference type="GO" id="GO:0009102">
    <property type="term" value="P:biotin biosynthetic process"/>
    <property type="evidence" value="ECO:0007669"/>
    <property type="project" value="UniProtKB-KW"/>
</dbReference>
<keyword evidence="6" id="KW-0808">Transferase</keyword>
<evidence type="ECO:0000256" key="11">
    <source>
        <dbReference type="ARBA" id="ARBA00047715"/>
    </source>
</evidence>
<comment type="cofactor">
    <cofactor evidence="1">
        <name>pyridoxal 5'-phosphate</name>
        <dbReference type="ChEBI" id="CHEBI:597326"/>
    </cofactor>
</comment>
<evidence type="ECO:0000256" key="2">
    <source>
        <dbReference type="ARBA" id="ARBA00004746"/>
    </source>
</evidence>
<feature type="domain" description="Aminotransferase class I/classII large" evidence="12">
    <location>
        <begin position="40"/>
        <end position="380"/>
    </location>
</feature>
<evidence type="ECO:0000313" key="13">
    <source>
        <dbReference type="EMBL" id="KKM02990.1"/>
    </source>
</evidence>
<dbReference type="InterPro" id="IPR050087">
    <property type="entry name" value="AON_synthase_class-II"/>
</dbReference>
<evidence type="ECO:0000256" key="3">
    <source>
        <dbReference type="ARBA" id="ARBA00010008"/>
    </source>
</evidence>
<evidence type="ECO:0000256" key="4">
    <source>
        <dbReference type="ARBA" id="ARBA00011738"/>
    </source>
</evidence>
<dbReference type="EC" id="2.3.1.47" evidence="5"/>
<dbReference type="GO" id="GO:0030170">
    <property type="term" value="F:pyridoxal phosphate binding"/>
    <property type="evidence" value="ECO:0007669"/>
    <property type="project" value="InterPro"/>
</dbReference>
<gene>
    <name evidence="13" type="ORF">LCGC14_1778910</name>
</gene>
<dbReference type="PROSITE" id="PS00599">
    <property type="entry name" value="AA_TRANSFER_CLASS_2"/>
    <property type="match status" value="1"/>
</dbReference>
<evidence type="ECO:0000259" key="12">
    <source>
        <dbReference type="Pfam" id="PF00155"/>
    </source>
</evidence>
<evidence type="ECO:0000256" key="1">
    <source>
        <dbReference type="ARBA" id="ARBA00001933"/>
    </source>
</evidence>
<evidence type="ECO:0000256" key="10">
    <source>
        <dbReference type="ARBA" id="ARBA00033381"/>
    </source>
</evidence>
<sequence length="385" mass="41904">MSFEFINTHLDERKAQQLLRKRYVVQSATARTITVNDKSYLNFASNDYLGFGDSPVELPSAPLLGSHSSALVTGYQQPQQALEQALCSALGYQAGMLFNSGFSANSSVIKALFQDKATAQNSAIFQDKLNHASLIDGALHSNAALVRFNHNDMNHLRSRLEKSKAQNKLIISEGVFSMDGDTAPLKELLALAKQHNAWLMIDDAHGFGALGKTGLGSCEALLDEGIVLPEILVITFGKAVASSGACVLGNQQFIDYMLQFNRDYTYSTAMSPLMASHTLARIKCIKTADDKRDKLNANIALFKQLAKSHNIAVMESNTAIQPIVLGCAEQTLQAADKLKQEGIWLTAIRPPTVAHNTSRLRITLTAAHTEQDITHLVKHLVGAIA</sequence>
<evidence type="ECO:0000256" key="7">
    <source>
        <dbReference type="ARBA" id="ARBA00022756"/>
    </source>
</evidence>
<dbReference type="SUPFAM" id="SSF53383">
    <property type="entry name" value="PLP-dependent transferases"/>
    <property type="match status" value="1"/>
</dbReference>
<dbReference type="InterPro" id="IPR015422">
    <property type="entry name" value="PyrdxlP-dep_Trfase_small"/>
</dbReference>
<reference evidence="13" key="1">
    <citation type="journal article" date="2015" name="Nature">
        <title>Complex archaea that bridge the gap between prokaryotes and eukaryotes.</title>
        <authorList>
            <person name="Spang A."/>
            <person name="Saw J.H."/>
            <person name="Jorgensen S.L."/>
            <person name="Zaremba-Niedzwiedzka K."/>
            <person name="Martijn J."/>
            <person name="Lind A.E."/>
            <person name="van Eijk R."/>
            <person name="Schleper C."/>
            <person name="Guy L."/>
            <person name="Ettema T.J."/>
        </authorList>
    </citation>
    <scope>NUCLEOTIDE SEQUENCE</scope>
</reference>
<comment type="similarity">
    <text evidence="3">Belongs to the class-II pyridoxal-phosphate-dependent aminotransferase family. BioF subfamily.</text>
</comment>
<dbReference type="Gene3D" id="3.40.640.10">
    <property type="entry name" value="Type I PLP-dependent aspartate aminotransferase-like (Major domain)"/>
    <property type="match status" value="1"/>
</dbReference>
<dbReference type="PANTHER" id="PTHR13693">
    <property type="entry name" value="CLASS II AMINOTRANSFERASE/8-AMINO-7-OXONONANOATE SYNTHASE"/>
    <property type="match status" value="1"/>
</dbReference>
<dbReference type="AlphaFoldDB" id="A0A0F9GVX3"/>
<name>A0A0F9GVX3_9ZZZZ</name>
<evidence type="ECO:0000256" key="9">
    <source>
        <dbReference type="ARBA" id="ARBA00032610"/>
    </source>
</evidence>
<evidence type="ECO:0000256" key="5">
    <source>
        <dbReference type="ARBA" id="ARBA00013187"/>
    </source>
</evidence>
<proteinExistence type="inferred from homology"/>
<dbReference type="InterPro" id="IPR015421">
    <property type="entry name" value="PyrdxlP-dep_Trfase_major"/>
</dbReference>
<keyword evidence="8" id="KW-0663">Pyridoxal phosphate</keyword>
<dbReference type="Pfam" id="PF00155">
    <property type="entry name" value="Aminotran_1_2"/>
    <property type="match status" value="1"/>
</dbReference>
<comment type="pathway">
    <text evidence="2">Cofactor biosynthesis; biotin biosynthesis.</text>
</comment>
<evidence type="ECO:0000256" key="6">
    <source>
        <dbReference type="ARBA" id="ARBA00022679"/>
    </source>
</evidence>
<dbReference type="InterPro" id="IPR001917">
    <property type="entry name" value="Aminotrans_II_pyridoxalP_BS"/>
</dbReference>
<dbReference type="Gene3D" id="3.90.1150.10">
    <property type="entry name" value="Aspartate Aminotransferase, domain 1"/>
    <property type="match status" value="1"/>
</dbReference>
<protein>
    <recommendedName>
        <fullName evidence="5">8-amino-7-oxononanoate synthase</fullName>
        <ecNumber evidence="5">2.3.1.47</ecNumber>
    </recommendedName>
    <alternativeName>
        <fullName evidence="9">7-keto-8-amino-pelargonic acid synthase</fullName>
    </alternativeName>
    <alternativeName>
        <fullName evidence="10">8-amino-7-ketopelargonate synthase</fullName>
    </alternativeName>
</protein>
<comment type="subunit">
    <text evidence="4">Homodimer.</text>
</comment>
<dbReference type="InterPro" id="IPR015424">
    <property type="entry name" value="PyrdxlP-dep_Trfase"/>
</dbReference>
<evidence type="ECO:0000256" key="8">
    <source>
        <dbReference type="ARBA" id="ARBA00022898"/>
    </source>
</evidence>
<dbReference type="EMBL" id="LAZR01016792">
    <property type="protein sequence ID" value="KKM02990.1"/>
    <property type="molecule type" value="Genomic_DNA"/>
</dbReference>
<comment type="catalytic activity">
    <reaction evidence="11">
        <text>6-carboxyhexanoyl-[ACP] + L-alanine + H(+) = (8S)-8-amino-7-oxononanoate + holo-[ACP] + CO2</text>
        <dbReference type="Rhea" id="RHEA:42288"/>
        <dbReference type="Rhea" id="RHEA-COMP:9685"/>
        <dbReference type="Rhea" id="RHEA-COMP:9955"/>
        <dbReference type="ChEBI" id="CHEBI:15378"/>
        <dbReference type="ChEBI" id="CHEBI:16526"/>
        <dbReference type="ChEBI" id="CHEBI:57972"/>
        <dbReference type="ChEBI" id="CHEBI:64479"/>
        <dbReference type="ChEBI" id="CHEBI:78846"/>
        <dbReference type="ChEBI" id="CHEBI:149468"/>
        <dbReference type="EC" id="2.3.1.47"/>
    </reaction>
</comment>
<comment type="caution">
    <text evidence="13">The sequence shown here is derived from an EMBL/GenBank/DDBJ whole genome shotgun (WGS) entry which is preliminary data.</text>
</comment>